<feature type="region of interest" description="Disordered" evidence="1">
    <location>
        <begin position="1"/>
        <end position="81"/>
    </location>
</feature>
<keyword evidence="2" id="KW-0812">Transmembrane</keyword>
<proteinExistence type="predicted"/>
<reference evidence="4" key="1">
    <citation type="submission" date="2023-07" db="EMBL/GenBank/DDBJ databases">
        <title>Description of three actinobacteria isolated from air of manufacturing shop in a pharmaceutical factory.</title>
        <authorList>
            <person name="Zhang D.-F."/>
        </authorList>
    </citation>
    <scope>NUCLEOTIDE SEQUENCE [LARGE SCALE GENOMIC DNA]</scope>
    <source>
        <strain evidence="4">CCTCC AB 207010</strain>
    </source>
</reference>
<dbReference type="EMBL" id="JAVKGT010000012">
    <property type="protein sequence ID" value="MDR5711677.1"/>
    <property type="molecule type" value="Genomic_DNA"/>
</dbReference>
<feature type="transmembrane region" description="Helical" evidence="2">
    <location>
        <begin position="88"/>
        <end position="113"/>
    </location>
</feature>
<feature type="compositionally biased region" description="Low complexity" evidence="1">
    <location>
        <begin position="14"/>
        <end position="37"/>
    </location>
</feature>
<organism evidence="3 4">
    <name type="scientific">Nesterenkonia flava</name>
    <dbReference type="NCBI Taxonomy" id="469799"/>
    <lineage>
        <taxon>Bacteria</taxon>
        <taxon>Bacillati</taxon>
        <taxon>Actinomycetota</taxon>
        <taxon>Actinomycetes</taxon>
        <taxon>Micrococcales</taxon>
        <taxon>Micrococcaceae</taxon>
        <taxon>Nesterenkonia</taxon>
    </lineage>
</organism>
<sequence>MSYGPPAGPPHQSPGPQGHSHPPASGHGQSSPPQYGGPSYGGPQYGPPSYGPSYGPSSHGPAPYGPPGGWQPQQPPQEPARGSGVLSVLLAVLGGLISLAGVAAFVVAGLNFFGLFGYNILGSNGTPGDDAITSTEVPGTLEFDLEAGEQVQFFAIYPSDLPSAFLAADERYVISPSGEQTQAGWGQVQNVSRDGYTARAVASFTAQESGTHTMEVPNVRPGNATDHPEDLFEGEDVVVAVYEGSGDFFEFFRGVGVAILAVFLGIVLLSAGIPLLALGLGLRIGFRGARRRRRRG</sequence>
<comment type="caution">
    <text evidence="3">The sequence shown here is derived from an EMBL/GenBank/DDBJ whole genome shotgun (WGS) entry which is preliminary data.</text>
</comment>
<gene>
    <name evidence="3" type="ORF">RH857_05960</name>
</gene>
<dbReference type="RefSeq" id="WP_310537059.1">
    <property type="nucleotide sequence ID" value="NZ_BAAAOC010000023.1"/>
</dbReference>
<feature type="compositionally biased region" description="Pro residues" evidence="1">
    <location>
        <begin position="1"/>
        <end position="13"/>
    </location>
</feature>
<protein>
    <submittedName>
        <fullName evidence="3">DUF3824 domain-containing protein</fullName>
    </submittedName>
</protein>
<keyword evidence="2" id="KW-0472">Membrane</keyword>
<feature type="transmembrane region" description="Helical" evidence="2">
    <location>
        <begin position="257"/>
        <end position="286"/>
    </location>
</feature>
<evidence type="ECO:0000313" key="4">
    <source>
        <dbReference type="Proteomes" id="UP001260872"/>
    </source>
</evidence>
<evidence type="ECO:0000313" key="3">
    <source>
        <dbReference type="EMBL" id="MDR5711677.1"/>
    </source>
</evidence>
<name>A0ABU1FTK7_9MICC</name>
<accession>A0ABU1FTK7</accession>
<feature type="compositionally biased region" description="Low complexity" evidence="1">
    <location>
        <begin position="51"/>
        <end position="62"/>
    </location>
</feature>
<keyword evidence="2" id="KW-1133">Transmembrane helix</keyword>
<evidence type="ECO:0000256" key="1">
    <source>
        <dbReference type="SAM" id="MobiDB-lite"/>
    </source>
</evidence>
<evidence type="ECO:0000256" key="2">
    <source>
        <dbReference type="SAM" id="Phobius"/>
    </source>
</evidence>
<dbReference type="Proteomes" id="UP001260872">
    <property type="component" value="Unassembled WGS sequence"/>
</dbReference>
<keyword evidence="4" id="KW-1185">Reference proteome</keyword>